<accession>E3H9B7</accession>
<sequence length="159" mass="18133">MSIRNLEQEIKRRVKEALRGTQLTNTEGEFVEPLVETGALPKEVVKGTPYVLIQTTNIEDSDHISSADVAILYGTVGLGLEDSRNKEKVRYTHATGHWDVISIIDKIRVDFLKNVNFDFGILERAMKHEIFGEVNFPYFLGETRCKFTIPTTEPQDDYL</sequence>
<dbReference type="OrthoDB" id="92431at2"/>
<dbReference type="KEGG" id="ipo:Ilyop_1035"/>
<dbReference type="AlphaFoldDB" id="E3H9B7"/>
<dbReference type="Proteomes" id="UP000006875">
    <property type="component" value="Chromosome"/>
</dbReference>
<dbReference type="STRING" id="572544.Ilyop_1035"/>
<keyword evidence="2" id="KW-1185">Reference proteome</keyword>
<dbReference type="HOGENOM" id="CLU_1658444_0_0_0"/>
<evidence type="ECO:0000313" key="2">
    <source>
        <dbReference type="Proteomes" id="UP000006875"/>
    </source>
</evidence>
<dbReference type="RefSeq" id="WP_013387484.1">
    <property type="nucleotide sequence ID" value="NC_014632.1"/>
</dbReference>
<evidence type="ECO:0000313" key="1">
    <source>
        <dbReference type="EMBL" id="ADO82816.1"/>
    </source>
</evidence>
<name>E3H9B7_ILYPC</name>
<dbReference type="EMBL" id="CP002281">
    <property type="protein sequence ID" value="ADO82816.1"/>
    <property type="molecule type" value="Genomic_DNA"/>
</dbReference>
<proteinExistence type="predicted"/>
<reference evidence="1 2" key="1">
    <citation type="journal article" date="2010" name="Stand. Genomic Sci.">
        <title>Complete genome sequence of Ilyobacter polytropus type strain (CuHbu1).</title>
        <authorList>
            <person name="Sikorski J."/>
            <person name="Chertkov O."/>
            <person name="Lapidus A."/>
            <person name="Nolan M."/>
            <person name="Lucas S."/>
            <person name="Del Rio T.G."/>
            <person name="Tice H."/>
            <person name="Cheng J.F."/>
            <person name="Tapia R."/>
            <person name="Han C."/>
            <person name="Goodwin L."/>
            <person name="Pitluck S."/>
            <person name="Liolios K."/>
            <person name="Ivanova N."/>
            <person name="Mavromatis K."/>
            <person name="Mikhailova N."/>
            <person name="Pati A."/>
            <person name="Chen A."/>
            <person name="Palaniappan K."/>
            <person name="Land M."/>
            <person name="Hauser L."/>
            <person name="Chang Y.J."/>
            <person name="Jeffries C.D."/>
            <person name="Brambilla E."/>
            <person name="Yasawong M."/>
            <person name="Rohde M."/>
            <person name="Pukall R."/>
            <person name="Spring S."/>
            <person name="Goker M."/>
            <person name="Woyke T."/>
            <person name="Bristow J."/>
            <person name="Eisen J.A."/>
            <person name="Markowitz V."/>
            <person name="Hugenholtz P."/>
            <person name="Kyrpides N.C."/>
            <person name="Klenk H.P."/>
        </authorList>
    </citation>
    <scope>NUCLEOTIDE SEQUENCE [LARGE SCALE GENOMIC DNA]</scope>
    <source>
        <strain evidence="2">ATCC 51220 / DSM 2926 / LMG 16218 / CuHBu1</strain>
    </source>
</reference>
<protein>
    <submittedName>
        <fullName evidence="1">Uncharacterized protein</fullName>
    </submittedName>
</protein>
<organism evidence="1 2">
    <name type="scientific">Ilyobacter polytropus (strain ATCC 51220 / DSM 2926 / LMG 16218 / CuHBu1)</name>
    <dbReference type="NCBI Taxonomy" id="572544"/>
    <lineage>
        <taxon>Bacteria</taxon>
        <taxon>Fusobacteriati</taxon>
        <taxon>Fusobacteriota</taxon>
        <taxon>Fusobacteriia</taxon>
        <taxon>Fusobacteriales</taxon>
        <taxon>Fusobacteriaceae</taxon>
        <taxon>Ilyobacter</taxon>
    </lineage>
</organism>
<gene>
    <name evidence="1" type="ordered locus">Ilyop_1035</name>
</gene>